<accession>A0ACC2TJQ8</accession>
<comment type="caution">
    <text evidence="1">The sequence shown here is derived from an EMBL/GenBank/DDBJ whole genome shotgun (WGS) entry which is preliminary data.</text>
</comment>
<dbReference type="Proteomes" id="UP001165960">
    <property type="component" value="Unassembled WGS sequence"/>
</dbReference>
<gene>
    <name evidence="1" type="ORF">DSO57_1001865</name>
</gene>
<keyword evidence="2" id="KW-1185">Reference proteome</keyword>
<sequence length="561" mass="59996">MGTSSIDESILAAESTPTIRGVGEEVIGGSLNLSTMIWVRVRRIRNKSTLMQIAELVQAAQGIRSTLQDNVNIVCSKFPACHFSLSMLVMIVWLSVGAAHLIPEAWLLQGYPYPFLAALIGASVLVITGPCSLGLAIPVPVMVGCSLGARHGVLVKGGDTTLRLGSRVDVVVFDKTGTLTRGCPVVTDVKLDTTKGDESWRFDVAVWELLLCVETPSQHPLASAIKNHAQTVLSISNPDSATQTGPILSQFSEHQGKGVRGLVDFGRNILLPGGLAPASQFHVVLGTHAWLIENNIHFKGDFAFNLDHVTSKWSKRGKSIMFLGILPLASNARGGVVGALAAADALRPESRSIVAELRARNIEVWMLTGDSTAAANECARHLGIDNVIPEVLPHQKADRVRWLQTRVHTLPSKASHHQKEQRYIVAMVGEGTNDALALNQADLGIALGGGHDLAINAADAILLRSKLTDILTLLSLSKTTVQTINQNLIGVAMYNLLVLPFAAGLTLPLTGFSIPMPVAGLLLVSSSVAILINSLRPIYQFRPPSVSVSSKFTPVQFTNPN</sequence>
<protein>
    <submittedName>
        <fullName evidence="1">Uncharacterized protein</fullName>
    </submittedName>
</protein>
<name>A0ACC2TJQ8_9FUNG</name>
<evidence type="ECO:0000313" key="1">
    <source>
        <dbReference type="EMBL" id="KAJ9074878.1"/>
    </source>
</evidence>
<reference evidence="1" key="1">
    <citation type="submission" date="2022-04" db="EMBL/GenBank/DDBJ databases">
        <title>Genome of the entomopathogenic fungus Entomophthora muscae.</title>
        <authorList>
            <person name="Elya C."/>
            <person name="Lovett B.R."/>
            <person name="Lee E."/>
            <person name="Macias A.M."/>
            <person name="Hajek A.E."/>
            <person name="De Bivort B.L."/>
            <person name="Kasson M.T."/>
            <person name="De Fine Licht H.H."/>
            <person name="Stajich J.E."/>
        </authorList>
    </citation>
    <scope>NUCLEOTIDE SEQUENCE</scope>
    <source>
        <strain evidence="1">Berkeley</strain>
    </source>
</reference>
<organism evidence="1 2">
    <name type="scientific">Entomophthora muscae</name>
    <dbReference type="NCBI Taxonomy" id="34485"/>
    <lineage>
        <taxon>Eukaryota</taxon>
        <taxon>Fungi</taxon>
        <taxon>Fungi incertae sedis</taxon>
        <taxon>Zoopagomycota</taxon>
        <taxon>Entomophthoromycotina</taxon>
        <taxon>Entomophthoromycetes</taxon>
        <taxon>Entomophthorales</taxon>
        <taxon>Entomophthoraceae</taxon>
        <taxon>Entomophthora</taxon>
    </lineage>
</organism>
<dbReference type="EMBL" id="QTSX02002844">
    <property type="protein sequence ID" value="KAJ9074878.1"/>
    <property type="molecule type" value="Genomic_DNA"/>
</dbReference>
<proteinExistence type="predicted"/>
<evidence type="ECO:0000313" key="2">
    <source>
        <dbReference type="Proteomes" id="UP001165960"/>
    </source>
</evidence>